<dbReference type="PANTHER" id="PTHR24220:SF685">
    <property type="entry name" value="ABC TRANSPORTER RELATED"/>
    <property type="match status" value="1"/>
</dbReference>
<sequence>MESTVDTNTAVRATALSLESVSRRYGRRGGGGREAIALDAVSCAVPAGSFTAVVGPSGSGKSTFLQCAAGLDRPTAGTVRVGGTDLGSLSEAALTRLRRDRIGFVFQSHALNLVPSLNIEENVVLPLVLAGADPTDERVLARGRDLLARVGLAGRGGQGPATLSGGQQQRVAVARALVTEPDVIFADEPTASLDPESASLVLGLLRDAVRIDGRTVVMVTHDPVAASWADTVLTMDGGRLR</sequence>
<protein>
    <submittedName>
        <fullName evidence="5">ABC transporter ATP-binding protein</fullName>
    </submittedName>
</protein>
<dbReference type="InterPro" id="IPR027417">
    <property type="entry name" value="P-loop_NTPase"/>
</dbReference>
<dbReference type="GO" id="GO:0005524">
    <property type="term" value="F:ATP binding"/>
    <property type="evidence" value="ECO:0007669"/>
    <property type="project" value="UniProtKB-KW"/>
</dbReference>
<organism evidence="5 6">
    <name type="scientific">Streptomyces atratus</name>
    <dbReference type="NCBI Taxonomy" id="1893"/>
    <lineage>
        <taxon>Bacteria</taxon>
        <taxon>Bacillati</taxon>
        <taxon>Actinomycetota</taxon>
        <taxon>Actinomycetes</taxon>
        <taxon>Kitasatosporales</taxon>
        <taxon>Streptomycetaceae</taxon>
        <taxon>Streptomyces</taxon>
    </lineage>
</organism>
<dbReference type="InterPro" id="IPR017911">
    <property type="entry name" value="MacB-like_ATP-bd"/>
</dbReference>
<dbReference type="Proteomes" id="UP000252698">
    <property type="component" value="Chromosome"/>
</dbReference>
<dbReference type="RefSeq" id="WP_114247343.1">
    <property type="nucleotide sequence ID" value="NZ_BMRN01000004.1"/>
</dbReference>
<dbReference type="GeneID" id="95523126"/>
<name>A0A2Z5JKZ3_STRAR</name>
<gene>
    <name evidence="5" type="ORF">C5746_32690</name>
</gene>
<evidence type="ECO:0000259" key="4">
    <source>
        <dbReference type="PROSITE" id="PS50893"/>
    </source>
</evidence>
<dbReference type="InterPro" id="IPR003593">
    <property type="entry name" value="AAA+_ATPase"/>
</dbReference>
<dbReference type="SUPFAM" id="SSF52540">
    <property type="entry name" value="P-loop containing nucleoside triphosphate hydrolases"/>
    <property type="match status" value="1"/>
</dbReference>
<evidence type="ECO:0000256" key="3">
    <source>
        <dbReference type="ARBA" id="ARBA00022840"/>
    </source>
</evidence>
<proteinExistence type="predicted"/>
<dbReference type="PROSITE" id="PS00211">
    <property type="entry name" value="ABC_TRANSPORTER_1"/>
    <property type="match status" value="1"/>
</dbReference>
<keyword evidence="3 5" id="KW-0067">ATP-binding</keyword>
<evidence type="ECO:0000256" key="2">
    <source>
        <dbReference type="ARBA" id="ARBA00022741"/>
    </source>
</evidence>
<dbReference type="GO" id="GO:0005886">
    <property type="term" value="C:plasma membrane"/>
    <property type="evidence" value="ECO:0007669"/>
    <property type="project" value="TreeGrafter"/>
</dbReference>
<dbReference type="KEGG" id="sata:C5746_32690"/>
<dbReference type="GO" id="GO:0022857">
    <property type="term" value="F:transmembrane transporter activity"/>
    <property type="evidence" value="ECO:0007669"/>
    <property type="project" value="TreeGrafter"/>
</dbReference>
<feature type="domain" description="ABC transporter" evidence="4">
    <location>
        <begin position="16"/>
        <end position="241"/>
    </location>
</feature>
<dbReference type="Pfam" id="PF00005">
    <property type="entry name" value="ABC_tran"/>
    <property type="match status" value="1"/>
</dbReference>
<dbReference type="InterPro" id="IPR017871">
    <property type="entry name" value="ABC_transporter-like_CS"/>
</dbReference>
<dbReference type="GO" id="GO:0016887">
    <property type="term" value="F:ATP hydrolysis activity"/>
    <property type="evidence" value="ECO:0007669"/>
    <property type="project" value="InterPro"/>
</dbReference>
<dbReference type="PROSITE" id="PS50893">
    <property type="entry name" value="ABC_TRANSPORTER_2"/>
    <property type="match status" value="1"/>
</dbReference>
<dbReference type="PANTHER" id="PTHR24220">
    <property type="entry name" value="IMPORT ATP-BINDING PROTEIN"/>
    <property type="match status" value="1"/>
</dbReference>
<reference evidence="5 6" key="1">
    <citation type="journal article" date="2018" name="Front. Microbiol.">
        <title>Genome Sequencing of Streptomyces atratus SCSIOZH16 and Activation Production of Nocardamine via Metabolic Engineering.</title>
        <authorList>
            <person name="Li Y."/>
            <person name="Zhang C."/>
            <person name="Liu C."/>
            <person name="Ju J."/>
            <person name="Ma J."/>
        </authorList>
    </citation>
    <scope>NUCLEOTIDE SEQUENCE [LARGE SCALE GENOMIC DNA]</scope>
    <source>
        <strain evidence="5 6">SCSIO_ZH16</strain>
    </source>
</reference>
<dbReference type="Gene3D" id="3.40.50.300">
    <property type="entry name" value="P-loop containing nucleotide triphosphate hydrolases"/>
    <property type="match status" value="1"/>
</dbReference>
<evidence type="ECO:0000313" key="6">
    <source>
        <dbReference type="Proteomes" id="UP000252698"/>
    </source>
</evidence>
<evidence type="ECO:0000256" key="1">
    <source>
        <dbReference type="ARBA" id="ARBA00022448"/>
    </source>
</evidence>
<accession>A0A2Z5JKZ3</accession>
<dbReference type="CDD" id="cd03255">
    <property type="entry name" value="ABC_MJ0796_LolCDE_FtsE"/>
    <property type="match status" value="1"/>
</dbReference>
<dbReference type="AlphaFoldDB" id="A0A2Z5JKZ3"/>
<keyword evidence="1" id="KW-0813">Transport</keyword>
<dbReference type="InterPro" id="IPR015854">
    <property type="entry name" value="ABC_transpr_LolD-like"/>
</dbReference>
<dbReference type="InterPro" id="IPR003439">
    <property type="entry name" value="ABC_transporter-like_ATP-bd"/>
</dbReference>
<keyword evidence="2" id="KW-0547">Nucleotide-binding</keyword>
<evidence type="ECO:0000313" key="5">
    <source>
        <dbReference type="EMBL" id="AXE80929.1"/>
    </source>
</evidence>
<dbReference type="EMBL" id="CP027306">
    <property type="protein sequence ID" value="AXE80929.1"/>
    <property type="molecule type" value="Genomic_DNA"/>
</dbReference>
<dbReference type="SMART" id="SM00382">
    <property type="entry name" value="AAA"/>
    <property type="match status" value="1"/>
</dbReference>